<dbReference type="InterPro" id="IPR043502">
    <property type="entry name" value="DNA/RNA_pol_sf"/>
</dbReference>
<evidence type="ECO:0000259" key="2">
    <source>
        <dbReference type="PROSITE" id="PS50878"/>
    </source>
</evidence>
<name>A0A6F8T865_9GAMM</name>
<evidence type="ECO:0000313" key="3">
    <source>
        <dbReference type="EMBL" id="BCA96641.1"/>
    </source>
</evidence>
<dbReference type="PANTHER" id="PTHR34047">
    <property type="entry name" value="NUCLEAR INTRON MATURASE 1, MITOCHONDRIAL-RELATED"/>
    <property type="match status" value="1"/>
</dbReference>
<dbReference type="Pfam" id="PF00078">
    <property type="entry name" value="RVT_1"/>
    <property type="match status" value="1"/>
</dbReference>
<dbReference type="PROSITE" id="PS50878">
    <property type="entry name" value="RT_POL"/>
    <property type="match status" value="1"/>
</dbReference>
<evidence type="ECO:0000313" key="4">
    <source>
        <dbReference type="Proteomes" id="UP000502894"/>
    </source>
</evidence>
<sequence>MVNIGRKLFAKIHKQKHHANPNHDVHFMAREIDDWLVRGVESMVNGSYTPRHLKRHYFPDEMVDQLHLSDRIFQNILLKQIKPTFPYVMNPNCYHLHGPSGVRLATRRIRQVLLEKKPQYIIRADIKSFYKSIPHHQLIQDIKKHYNDLNVQSMLEQIIINPIETPRGYKNPDQGIALRGPLSQFFSGIYLKPLDDAFNSMDVTYIRYQDDILILCQTSRQLNRCKQRMMEVLHERRLSLSRKKTRIGNIEKGFHFLGIHYPGTQTQDNTHVIQANDRAVIPAGTAQNLTSLWGGTEIAINHQTPGLDTIVPHARTLRKAREQINLMVKDGVSPKKIRRYLHLWVMWWVRTTESWQYQELLEWFLNVCWDFSPAAYAAGLLTHAIKKYGYQSQAQVLSAPGFYATA</sequence>
<evidence type="ECO:0000256" key="1">
    <source>
        <dbReference type="ARBA" id="ARBA00034120"/>
    </source>
</evidence>
<feature type="domain" description="Reverse transcriptase" evidence="2">
    <location>
        <begin position="1"/>
        <end position="261"/>
    </location>
</feature>
<dbReference type="EMBL" id="AP022839">
    <property type="protein sequence ID" value="BCA96641.1"/>
    <property type="molecule type" value="Genomic_DNA"/>
</dbReference>
<protein>
    <recommendedName>
        <fullName evidence="2">Reverse transcriptase domain-containing protein</fullName>
    </recommendedName>
</protein>
<organism evidence="3 4">
    <name type="scientific">Legionella antarctica</name>
    <dbReference type="NCBI Taxonomy" id="2708020"/>
    <lineage>
        <taxon>Bacteria</taxon>
        <taxon>Pseudomonadati</taxon>
        <taxon>Pseudomonadota</taxon>
        <taxon>Gammaproteobacteria</taxon>
        <taxon>Legionellales</taxon>
        <taxon>Legionellaceae</taxon>
        <taxon>Legionella</taxon>
    </lineage>
</organism>
<dbReference type="AlphaFoldDB" id="A0A6F8T865"/>
<accession>A0A6F8T865</accession>
<dbReference type="KEGG" id="lant:TUM19329_30020"/>
<proteinExistence type="inferred from homology"/>
<reference evidence="3" key="1">
    <citation type="journal article" date="2020" name="Microbiol. Resour. Announc.">
        <title>Complete Genome Sequence of Novel Psychrotolerant Legionella Strain TUM19329, Isolated from Antarctic Lake Sediment.</title>
        <authorList>
            <person name="Shimada S."/>
            <person name="Nakai R."/>
            <person name="Aoki K."/>
            <person name="Shimoeda N."/>
            <person name="Ohno G."/>
            <person name="Miyazaki Y."/>
            <person name="Kudoh S."/>
            <person name="Imura S."/>
            <person name="Watanabe K."/>
            <person name="Ishii Y."/>
            <person name="Tateda K."/>
        </authorList>
    </citation>
    <scope>NUCLEOTIDE SEQUENCE [LARGE SCALE GENOMIC DNA]</scope>
    <source>
        <strain evidence="3">TUM19329</strain>
    </source>
</reference>
<gene>
    <name evidence="3" type="ORF">TUM19329_30020</name>
</gene>
<dbReference type="SUPFAM" id="SSF56672">
    <property type="entry name" value="DNA/RNA polymerases"/>
    <property type="match status" value="1"/>
</dbReference>
<comment type="similarity">
    <text evidence="1">Belongs to the bacterial reverse transcriptase family.</text>
</comment>
<dbReference type="InterPro" id="IPR051083">
    <property type="entry name" value="GrpII_Intron_Splice-Mob/Def"/>
</dbReference>
<dbReference type="InterPro" id="IPR000477">
    <property type="entry name" value="RT_dom"/>
</dbReference>
<dbReference type="CDD" id="cd01651">
    <property type="entry name" value="RT_G2_intron"/>
    <property type="match status" value="1"/>
</dbReference>
<dbReference type="PANTHER" id="PTHR34047:SF8">
    <property type="entry name" value="PROTEIN YKFC"/>
    <property type="match status" value="1"/>
</dbReference>
<keyword evidence="4" id="KW-1185">Reference proteome</keyword>
<dbReference type="Proteomes" id="UP000502894">
    <property type="component" value="Chromosome"/>
</dbReference>